<name>A0A5D0MG04_9BACT</name>
<dbReference type="AlphaFoldDB" id="A0A5D0MG04"/>
<dbReference type="Gene3D" id="3.40.50.2000">
    <property type="entry name" value="Glycogen Phosphorylase B"/>
    <property type="match status" value="2"/>
</dbReference>
<evidence type="ECO:0000313" key="8">
    <source>
        <dbReference type="Proteomes" id="UP000324143"/>
    </source>
</evidence>
<organism evidence="7 8">
    <name type="scientific">Candidatus Mcinerneyibacterium aminivorans</name>
    <dbReference type="NCBI Taxonomy" id="2703815"/>
    <lineage>
        <taxon>Bacteria</taxon>
        <taxon>Candidatus Macinerneyibacteriota</taxon>
        <taxon>Candidatus Mcinerneyibacteria</taxon>
        <taxon>Candidatus Mcinerneyibacteriales</taxon>
        <taxon>Candidatus Mcinerneyibacteriaceae</taxon>
        <taxon>Candidatus Mcinerneyibacterium</taxon>
    </lineage>
</organism>
<dbReference type="Pfam" id="PF00534">
    <property type="entry name" value="Glycos_transf_1"/>
    <property type="match status" value="1"/>
</dbReference>
<dbReference type="SUPFAM" id="SSF53756">
    <property type="entry name" value="UDP-Glycosyltransferase/glycogen phosphorylase"/>
    <property type="match status" value="1"/>
</dbReference>
<feature type="domain" description="Glycosyl transferase family 1" evidence="5">
    <location>
        <begin position="249"/>
        <end position="404"/>
    </location>
</feature>
<sequence>MRILMFTWEFPPLISGGLGTACYGMVKALLKNSVEVDLVLPTKEEVYFPMRKPEDVDLLPVSYLGKKGKKKDFKNVEEKIKYLGLKGYPETYINFEEVESYHKYLTYFKDKEKDELEIIKKYLKGEEDIFSKIKEYTIRAYDFAEKLKFDLIHVHDWLTYPAGVVAKKASGKKLVAHIHATEFDRSSISGDERIHKIEHAGMHAADAVIAVSRYTSNLVFNQYRIDLKKLHIVHNAHEHDFDVLTKKKKFKGPVILFLGRITLQKGPDYFLEVGNRIVKKHSDAKFIMAGSGDMENQIIHRSAYYKLKNNFLFTGFLKRQDVFEIFSFTDIYVLTSVSEPFGIAPLEAMSFGIPAIISSRSGVAEVVDNAIKIDFWDIDRLTSSIEYLINNPKKRKEIGEKSKKEVETIRWQTASEKIKKIYRGLL</sequence>
<evidence type="ECO:0000256" key="2">
    <source>
        <dbReference type="ARBA" id="ARBA00012588"/>
    </source>
</evidence>
<evidence type="ECO:0000259" key="5">
    <source>
        <dbReference type="Pfam" id="PF00534"/>
    </source>
</evidence>
<evidence type="ECO:0000259" key="6">
    <source>
        <dbReference type="Pfam" id="PF08323"/>
    </source>
</evidence>
<comment type="caution">
    <text evidence="7">The sequence shown here is derived from an EMBL/GenBank/DDBJ whole genome shotgun (WGS) entry which is preliminary data.</text>
</comment>
<keyword evidence="4" id="KW-0808">Transferase</keyword>
<evidence type="ECO:0000256" key="4">
    <source>
        <dbReference type="ARBA" id="ARBA00022679"/>
    </source>
</evidence>
<comment type="catalytic activity">
    <reaction evidence="1">
        <text>[(1-&gt;4)-alpha-D-glucosyl](n) + ADP-alpha-D-glucose = [(1-&gt;4)-alpha-D-glucosyl](n+1) + ADP + H(+)</text>
        <dbReference type="Rhea" id="RHEA:18189"/>
        <dbReference type="Rhea" id="RHEA-COMP:9584"/>
        <dbReference type="Rhea" id="RHEA-COMP:9587"/>
        <dbReference type="ChEBI" id="CHEBI:15378"/>
        <dbReference type="ChEBI" id="CHEBI:15444"/>
        <dbReference type="ChEBI" id="CHEBI:57498"/>
        <dbReference type="ChEBI" id="CHEBI:456216"/>
        <dbReference type="EC" id="2.4.1.21"/>
    </reaction>
</comment>
<evidence type="ECO:0000313" key="7">
    <source>
        <dbReference type="EMBL" id="TYB30523.1"/>
    </source>
</evidence>
<feature type="domain" description="Starch synthase catalytic" evidence="6">
    <location>
        <begin position="2"/>
        <end position="217"/>
    </location>
</feature>
<protein>
    <recommendedName>
        <fullName evidence="2">starch synthase</fullName>
        <ecNumber evidence="2">2.4.1.21</ecNumber>
    </recommendedName>
</protein>
<dbReference type="GO" id="GO:0009011">
    <property type="term" value="F:alpha-1,4-glucan glucosyltransferase (ADP-glucose donor) activity"/>
    <property type="evidence" value="ECO:0007669"/>
    <property type="project" value="UniProtKB-EC"/>
</dbReference>
<gene>
    <name evidence="7" type="ORF">FXF47_08755</name>
</gene>
<reference evidence="7" key="1">
    <citation type="submission" date="2019-08" db="EMBL/GenBank/DDBJ databases">
        <title>Genomic characterization of a novel candidate phylum (ARYD3) from a high temperature, high salinity tertiary oil reservoir in north central Oklahoma, USA.</title>
        <authorList>
            <person name="Youssef N.H."/>
            <person name="Yadav A."/>
            <person name="Elshahed M.S."/>
        </authorList>
    </citation>
    <scope>NUCLEOTIDE SEQUENCE [LARGE SCALE GENOMIC DNA]</scope>
    <source>
        <strain evidence="7">ARYD3</strain>
    </source>
</reference>
<keyword evidence="8" id="KW-1185">Reference proteome</keyword>
<dbReference type="CDD" id="cd03801">
    <property type="entry name" value="GT4_PimA-like"/>
    <property type="match status" value="1"/>
</dbReference>
<dbReference type="EMBL" id="VSIX01000124">
    <property type="protein sequence ID" value="TYB30523.1"/>
    <property type="molecule type" value="Genomic_DNA"/>
</dbReference>
<dbReference type="PANTHER" id="PTHR12526">
    <property type="entry name" value="GLYCOSYLTRANSFERASE"/>
    <property type="match status" value="1"/>
</dbReference>
<accession>A0A5D0MG04</accession>
<evidence type="ECO:0000256" key="3">
    <source>
        <dbReference type="ARBA" id="ARBA00022676"/>
    </source>
</evidence>
<dbReference type="PROSITE" id="PS51257">
    <property type="entry name" value="PROKAR_LIPOPROTEIN"/>
    <property type="match status" value="1"/>
</dbReference>
<proteinExistence type="predicted"/>
<dbReference type="PANTHER" id="PTHR12526:SF510">
    <property type="entry name" value="D-INOSITOL 3-PHOSPHATE GLYCOSYLTRANSFERASE"/>
    <property type="match status" value="1"/>
</dbReference>
<dbReference type="EC" id="2.4.1.21" evidence="2"/>
<dbReference type="Proteomes" id="UP000324143">
    <property type="component" value="Unassembled WGS sequence"/>
</dbReference>
<dbReference type="InterPro" id="IPR013534">
    <property type="entry name" value="Starch_synth_cat_dom"/>
</dbReference>
<dbReference type="InterPro" id="IPR001296">
    <property type="entry name" value="Glyco_trans_1"/>
</dbReference>
<keyword evidence="3" id="KW-0328">Glycosyltransferase</keyword>
<evidence type="ECO:0000256" key="1">
    <source>
        <dbReference type="ARBA" id="ARBA00001478"/>
    </source>
</evidence>
<dbReference type="Pfam" id="PF08323">
    <property type="entry name" value="Glyco_transf_5"/>
    <property type="match status" value="1"/>
</dbReference>